<accession>A0A345UXI7</accession>
<feature type="transmembrane region" description="Helical" evidence="1">
    <location>
        <begin position="134"/>
        <end position="154"/>
    </location>
</feature>
<dbReference type="InterPro" id="IPR050879">
    <property type="entry name" value="Acyltransferase_3"/>
</dbReference>
<feature type="transmembrane region" description="Helical" evidence="1">
    <location>
        <begin position="185"/>
        <end position="204"/>
    </location>
</feature>
<evidence type="ECO:0000313" key="4">
    <source>
        <dbReference type="Proteomes" id="UP000254535"/>
    </source>
</evidence>
<feature type="transmembrane region" description="Helical" evidence="1">
    <location>
        <begin position="244"/>
        <end position="262"/>
    </location>
</feature>
<dbReference type="GO" id="GO:0009103">
    <property type="term" value="P:lipopolysaccharide biosynthetic process"/>
    <property type="evidence" value="ECO:0007669"/>
    <property type="project" value="TreeGrafter"/>
</dbReference>
<evidence type="ECO:0000256" key="1">
    <source>
        <dbReference type="SAM" id="Phobius"/>
    </source>
</evidence>
<feature type="transmembrane region" description="Helical" evidence="1">
    <location>
        <begin position="308"/>
        <end position="327"/>
    </location>
</feature>
<keyword evidence="1" id="KW-0812">Transmembrane</keyword>
<dbReference type="RefSeq" id="WP_115078000.1">
    <property type="nucleotide sequence ID" value="NZ_CP022313.1"/>
</dbReference>
<sequence>MNNRRLNELDLLRFLAAIAVVFFHYAFRGYARGDMSVMPYPLLADVAKYGYLGVELFFMISGFVILMTASSNNLKVFFISRVIRLCPAFWVCCTITFLVTLAIGQPRFSADLYQYVINLTFLGDVLGVPPIDGVYWSLFVEIKFYLMIAILLAFKKIEKIETFLVLWLLVSATAEVFAFEKLRSILITDYAAYFIAGATFYIIWDKGFTKARISLLAAAQALASYNAITWAQSIELKYSTEYDALIICGVIALFFMTFLFIATHKTSAIGKFDWTALGALTYPLYLLHQMIGFMIFNMAYPAINPHLLLWGTIALMIGASHVIHKEIETPMARLMKRSLSSSFNRLRVD</sequence>
<keyword evidence="3" id="KW-0808">Transferase</keyword>
<dbReference type="InterPro" id="IPR002656">
    <property type="entry name" value="Acyl_transf_3_dom"/>
</dbReference>
<evidence type="ECO:0000259" key="2">
    <source>
        <dbReference type="Pfam" id="PF01757"/>
    </source>
</evidence>
<dbReference type="EMBL" id="CP022313">
    <property type="protein sequence ID" value="AXJ05189.1"/>
    <property type="molecule type" value="Genomic_DNA"/>
</dbReference>
<dbReference type="PANTHER" id="PTHR23028">
    <property type="entry name" value="ACETYLTRANSFERASE"/>
    <property type="match status" value="1"/>
</dbReference>
<feature type="transmembrane region" description="Helical" evidence="1">
    <location>
        <begin position="82"/>
        <end position="103"/>
    </location>
</feature>
<protein>
    <submittedName>
        <fullName evidence="3">Acyltransferase</fullName>
    </submittedName>
</protein>
<name>A0A345UXI7_PSEFL</name>
<dbReference type="GO" id="GO:0016747">
    <property type="term" value="F:acyltransferase activity, transferring groups other than amino-acyl groups"/>
    <property type="evidence" value="ECO:0007669"/>
    <property type="project" value="InterPro"/>
</dbReference>
<feature type="transmembrane region" description="Helical" evidence="1">
    <location>
        <begin position="12"/>
        <end position="31"/>
    </location>
</feature>
<gene>
    <name evidence="3" type="ORF">CFN16_13990</name>
</gene>
<keyword evidence="3" id="KW-0012">Acyltransferase</keyword>
<proteinExistence type="predicted"/>
<dbReference type="Proteomes" id="UP000254535">
    <property type="component" value="Chromosome"/>
</dbReference>
<dbReference type="Pfam" id="PF01757">
    <property type="entry name" value="Acyl_transf_3"/>
    <property type="match status" value="1"/>
</dbReference>
<dbReference type="AlphaFoldDB" id="A0A345UXI7"/>
<reference evidence="3 4" key="1">
    <citation type="submission" date="2017-07" db="EMBL/GenBank/DDBJ databases">
        <title>Genome sequence of Pseudomonas NEP1.</title>
        <authorList>
            <person name="Nascimento F.X."/>
        </authorList>
    </citation>
    <scope>NUCLEOTIDE SEQUENCE [LARGE SCALE GENOMIC DNA]</scope>
    <source>
        <strain evidence="3 4">NEP1</strain>
    </source>
</reference>
<feature type="transmembrane region" description="Helical" evidence="1">
    <location>
        <begin position="161"/>
        <end position="179"/>
    </location>
</feature>
<organism evidence="3 4">
    <name type="scientific">Pseudomonas fluorescens</name>
    <dbReference type="NCBI Taxonomy" id="294"/>
    <lineage>
        <taxon>Bacteria</taxon>
        <taxon>Pseudomonadati</taxon>
        <taxon>Pseudomonadota</taxon>
        <taxon>Gammaproteobacteria</taxon>
        <taxon>Pseudomonadales</taxon>
        <taxon>Pseudomonadaceae</taxon>
        <taxon>Pseudomonas</taxon>
    </lineage>
</organism>
<evidence type="ECO:0000313" key="3">
    <source>
        <dbReference type="EMBL" id="AXJ05189.1"/>
    </source>
</evidence>
<feature type="transmembrane region" description="Helical" evidence="1">
    <location>
        <begin position="51"/>
        <end position="70"/>
    </location>
</feature>
<keyword evidence="1" id="KW-0472">Membrane</keyword>
<dbReference type="GO" id="GO:0016020">
    <property type="term" value="C:membrane"/>
    <property type="evidence" value="ECO:0007669"/>
    <property type="project" value="TreeGrafter"/>
</dbReference>
<feature type="transmembrane region" description="Helical" evidence="1">
    <location>
        <begin position="274"/>
        <end position="296"/>
    </location>
</feature>
<feature type="domain" description="Acyltransferase 3" evidence="2">
    <location>
        <begin position="7"/>
        <end position="319"/>
    </location>
</feature>
<keyword evidence="1" id="KW-1133">Transmembrane helix</keyword>
<dbReference type="PANTHER" id="PTHR23028:SF53">
    <property type="entry name" value="ACYL_TRANSF_3 DOMAIN-CONTAINING PROTEIN"/>
    <property type="match status" value="1"/>
</dbReference>
<feature type="transmembrane region" description="Helical" evidence="1">
    <location>
        <begin position="213"/>
        <end position="232"/>
    </location>
</feature>